<dbReference type="Proteomes" id="UP000640335">
    <property type="component" value="Unassembled WGS sequence"/>
</dbReference>
<evidence type="ECO:0000313" key="5">
    <source>
        <dbReference type="Proteomes" id="UP000640335"/>
    </source>
</evidence>
<feature type="domain" description="Glycosyl transferase family 1" evidence="2">
    <location>
        <begin position="193"/>
        <end position="314"/>
    </location>
</feature>
<reference evidence="4 5" key="1">
    <citation type="submission" date="2020-08" db="EMBL/GenBank/DDBJ databases">
        <title>A Genomic Blueprint of the Chicken Gut Microbiome.</title>
        <authorList>
            <person name="Gilroy R."/>
            <person name="Ravi A."/>
            <person name="Getino M."/>
            <person name="Pursley I."/>
            <person name="Horton D.L."/>
            <person name="Alikhan N.-F."/>
            <person name="Baker D."/>
            <person name="Gharbi K."/>
            <person name="Hall N."/>
            <person name="Watson M."/>
            <person name="Adriaenssens E.M."/>
            <person name="Foster-Nyarko E."/>
            <person name="Jarju S."/>
            <person name="Secka A."/>
            <person name="Antonio M."/>
            <person name="Oren A."/>
            <person name="Chaudhuri R."/>
            <person name="La Ragione R.M."/>
            <person name="Hildebrand F."/>
            <person name="Pallen M.J."/>
        </authorList>
    </citation>
    <scope>NUCLEOTIDE SEQUENCE [LARGE SCALE GENOMIC DNA]</scope>
    <source>
        <strain evidence="4 5">Sa3CUN1</strain>
    </source>
</reference>
<dbReference type="Pfam" id="PF13439">
    <property type="entry name" value="Glyco_transf_4"/>
    <property type="match status" value="1"/>
</dbReference>
<gene>
    <name evidence="4" type="ORF">H9660_15025</name>
</gene>
<evidence type="ECO:0000313" key="4">
    <source>
        <dbReference type="EMBL" id="MBD7916455.1"/>
    </source>
</evidence>
<dbReference type="Pfam" id="PF00534">
    <property type="entry name" value="Glycos_transf_1"/>
    <property type="match status" value="1"/>
</dbReference>
<dbReference type="Gene3D" id="3.40.50.2000">
    <property type="entry name" value="Glycogen Phosphorylase B"/>
    <property type="match status" value="2"/>
</dbReference>
<dbReference type="InterPro" id="IPR028098">
    <property type="entry name" value="Glyco_trans_4-like_N"/>
</dbReference>
<evidence type="ECO:0000256" key="1">
    <source>
        <dbReference type="SAM" id="Phobius"/>
    </source>
</evidence>
<feature type="transmembrane region" description="Helical" evidence="1">
    <location>
        <begin position="92"/>
        <end position="112"/>
    </location>
</feature>
<comment type="caution">
    <text evidence="4">The sequence shown here is derived from an EMBL/GenBank/DDBJ whole genome shotgun (WGS) entry which is preliminary data.</text>
</comment>
<sequence>MNKKIRIIQAVGSLGVGGNEVFVMNLFRNIDKEKFQIDFVIYDDSRMDFYEEIINSGSKVYICKTNISNKYLKTLIEVIKTRKVLKRKKYDIIHCHSCSFFGIFSAAIAGRFTKNIKVISHSHNPGIPKNNFIDTFTRNVFKRYLSRIIDRGLACSDLAAESKYTDKLIKSDNFKMINNAIDIKKFVFDENIRKEMRDKYKIKDEFVIGNIGRLELQKNQQFLLEVFSKVKKKNDLAKLIIIGEGTLESNLKEYCIKEGIEKDVIFTGKVNDCEKYYNMMDVFVLTSKYEGFPFVMVESQINRLPGVVSSSITKSVDILGNVNFISLEQSSDYWAEVILNSKERIACSDKYKIKCKEYDLGYQIKEIEKIYVDLL</sequence>
<keyword evidence="1" id="KW-0812">Transmembrane</keyword>
<organism evidence="4 5">
    <name type="scientific">Clostridium gallinarum</name>
    <dbReference type="NCBI Taxonomy" id="2762246"/>
    <lineage>
        <taxon>Bacteria</taxon>
        <taxon>Bacillati</taxon>
        <taxon>Bacillota</taxon>
        <taxon>Clostridia</taxon>
        <taxon>Eubacteriales</taxon>
        <taxon>Clostridiaceae</taxon>
        <taxon>Clostridium</taxon>
    </lineage>
</organism>
<dbReference type="SUPFAM" id="SSF53756">
    <property type="entry name" value="UDP-Glycosyltransferase/glycogen phosphorylase"/>
    <property type="match status" value="1"/>
</dbReference>
<proteinExistence type="predicted"/>
<keyword evidence="1" id="KW-0472">Membrane</keyword>
<keyword evidence="5" id="KW-1185">Reference proteome</keyword>
<dbReference type="InterPro" id="IPR050194">
    <property type="entry name" value="Glycosyltransferase_grp1"/>
</dbReference>
<name>A0ABR8Q7V5_9CLOT</name>
<dbReference type="PANTHER" id="PTHR45947">
    <property type="entry name" value="SULFOQUINOVOSYL TRANSFERASE SQD2"/>
    <property type="match status" value="1"/>
</dbReference>
<accession>A0ABR8Q7V5</accession>
<dbReference type="EMBL" id="JACSQZ010000084">
    <property type="protein sequence ID" value="MBD7916455.1"/>
    <property type="molecule type" value="Genomic_DNA"/>
</dbReference>
<dbReference type="RefSeq" id="WP_191751197.1">
    <property type="nucleotide sequence ID" value="NZ_JACSQZ010000084.1"/>
</dbReference>
<evidence type="ECO:0000259" key="2">
    <source>
        <dbReference type="Pfam" id="PF00534"/>
    </source>
</evidence>
<protein>
    <submittedName>
        <fullName evidence="4">Glycosyltransferase</fullName>
    </submittedName>
</protein>
<evidence type="ECO:0000259" key="3">
    <source>
        <dbReference type="Pfam" id="PF13439"/>
    </source>
</evidence>
<feature type="domain" description="Glycosyltransferase subfamily 4-like N-terminal" evidence="3">
    <location>
        <begin position="16"/>
        <end position="184"/>
    </location>
</feature>
<keyword evidence="1" id="KW-1133">Transmembrane helix</keyword>
<dbReference type="InterPro" id="IPR001296">
    <property type="entry name" value="Glyco_trans_1"/>
</dbReference>
<dbReference type="PANTHER" id="PTHR45947:SF3">
    <property type="entry name" value="SULFOQUINOVOSYL TRANSFERASE SQD2"/>
    <property type="match status" value="1"/>
</dbReference>